<dbReference type="GO" id="GO:0000028">
    <property type="term" value="P:ribosomal small subunit assembly"/>
    <property type="evidence" value="ECO:0007669"/>
    <property type="project" value="TreeGrafter"/>
</dbReference>
<dbReference type="SUPFAM" id="SSF52540">
    <property type="entry name" value="P-loop containing nucleoside triphosphate hydrolases"/>
    <property type="match status" value="1"/>
</dbReference>
<reference evidence="2 3" key="1">
    <citation type="submission" date="2016-12" db="EMBL/GenBank/DDBJ databases">
        <authorList>
            <person name="Song W.-J."/>
            <person name="Kurnit D.M."/>
        </authorList>
    </citation>
    <scope>NUCLEOTIDE SEQUENCE [LARGE SCALE GENOMIC DNA]</scope>
    <source>
        <strain evidence="2 3">DSM 30827</strain>
    </source>
</reference>
<name>A0A1Q2HU71_9CORY</name>
<dbReference type="PANTHER" id="PTHR42698:SF1">
    <property type="entry name" value="GTPASE ERA, MITOCHONDRIAL"/>
    <property type="match status" value="1"/>
</dbReference>
<gene>
    <name evidence="2" type="primary">era1</name>
    <name evidence="2" type="ORF">CGLAU_01990</name>
</gene>
<dbReference type="GO" id="GO:0043024">
    <property type="term" value="F:ribosomal small subunit binding"/>
    <property type="evidence" value="ECO:0007669"/>
    <property type="project" value="TreeGrafter"/>
</dbReference>
<dbReference type="EMBL" id="CP019688">
    <property type="protein sequence ID" value="AQQ14383.1"/>
    <property type="molecule type" value="Genomic_DNA"/>
</dbReference>
<dbReference type="InterPro" id="IPR006073">
    <property type="entry name" value="GTP-bd"/>
</dbReference>
<dbReference type="KEGG" id="cgv:CGLAU_01990"/>
<dbReference type="Gene3D" id="3.40.50.300">
    <property type="entry name" value="P-loop containing nucleotide triphosphate hydrolases"/>
    <property type="match status" value="1"/>
</dbReference>
<sequence>MSTPTPDAAPTDLTDPTVSVRRLRDTLAATSLPDEAEAGAKALVNQFDDYILPRLANLDAPLLAVIGGSTGSGKSTLVNALLRERVSNPGVIRPTTRQPVLVANPQDADWFNSPEVLPGLARSHGAGDEQSTTLRVVETQSIPAGLSLLDAPDFDSIDDRNRALASQLLAAADLWIFVTTPARYADQMVWNFLNDAAGRGIEVVVVLNRVDDVAAQTVPADLRRMMDEAGLDGATVFTVPFVPGLGQEAQVANDGFLGTELVAPLRAYLGNLAEDTAARRAVAGKTVAGALDGALTRVEQLASRRERQENFAHQLDESIFEMYKTAHRHIIDATSDGKMLRTEVLDRWQDVVGTSDVIRGFERWFSQTVDRVGSFFTGEPAPLREVETELESGLHAVIVDAADTAASRAWSHVGSVAPELREHADPALARASRDIDAKAAELIREWQGTILDRIQNTAGEKRQRARIMSLGLNVATVALMLMVFSTTAGITGGEVAIAGGSAVLGQKLLETVFGEETVRQMAADAREDLNQRLDGLLREERERYYQFTDPLLEGTSAASIREAAHDARVAVDTRFPGTITPPALSAPAANATELTEDVQDSFDHGTLRGLFDQLRGTFGQRPGQTGDN</sequence>
<dbReference type="GO" id="GO:0005525">
    <property type="term" value="F:GTP binding"/>
    <property type="evidence" value="ECO:0007669"/>
    <property type="project" value="InterPro"/>
</dbReference>
<dbReference type="InterPro" id="IPR005662">
    <property type="entry name" value="GTPase_Era-like"/>
</dbReference>
<dbReference type="Pfam" id="PF01926">
    <property type="entry name" value="MMR_HSR1"/>
    <property type="match status" value="1"/>
</dbReference>
<evidence type="ECO:0000313" key="3">
    <source>
        <dbReference type="Proteomes" id="UP000217209"/>
    </source>
</evidence>
<accession>A0A1Q2HU71</accession>
<protein>
    <submittedName>
        <fullName evidence="2">GTPase Era</fullName>
    </submittedName>
</protein>
<keyword evidence="3" id="KW-1185">Reference proteome</keyword>
<dbReference type="AlphaFoldDB" id="A0A1Q2HU71"/>
<dbReference type="RefSeq" id="WP_232507152.1">
    <property type="nucleotide sequence ID" value="NZ_CP019688.1"/>
</dbReference>
<dbReference type="GO" id="GO:0005829">
    <property type="term" value="C:cytosol"/>
    <property type="evidence" value="ECO:0007669"/>
    <property type="project" value="TreeGrafter"/>
</dbReference>
<evidence type="ECO:0000259" key="1">
    <source>
        <dbReference type="Pfam" id="PF01926"/>
    </source>
</evidence>
<dbReference type="GO" id="GO:0019843">
    <property type="term" value="F:rRNA binding"/>
    <property type="evidence" value="ECO:0007669"/>
    <property type="project" value="TreeGrafter"/>
</dbReference>
<feature type="domain" description="G" evidence="1">
    <location>
        <begin position="65"/>
        <end position="208"/>
    </location>
</feature>
<organism evidence="2 3">
    <name type="scientific">Corynebacterium glaucum</name>
    <dbReference type="NCBI Taxonomy" id="187491"/>
    <lineage>
        <taxon>Bacteria</taxon>
        <taxon>Bacillati</taxon>
        <taxon>Actinomycetota</taxon>
        <taxon>Actinomycetes</taxon>
        <taxon>Mycobacteriales</taxon>
        <taxon>Corynebacteriaceae</taxon>
        <taxon>Corynebacterium</taxon>
    </lineage>
</organism>
<dbReference type="PANTHER" id="PTHR42698">
    <property type="entry name" value="GTPASE ERA"/>
    <property type="match status" value="1"/>
</dbReference>
<dbReference type="Proteomes" id="UP000217209">
    <property type="component" value="Chromosome"/>
</dbReference>
<evidence type="ECO:0000313" key="2">
    <source>
        <dbReference type="EMBL" id="AQQ14383.1"/>
    </source>
</evidence>
<proteinExistence type="predicted"/>
<dbReference type="InterPro" id="IPR027417">
    <property type="entry name" value="P-loop_NTPase"/>
</dbReference>